<name>A0ABT5VAX5_9BACI</name>
<comment type="caution">
    <text evidence="2">The sequence shown here is derived from an EMBL/GenBank/DDBJ whole genome shotgun (WGS) entry which is preliminary data.</text>
</comment>
<evidence type="ECO:0000313" key="2">
    <source>
        <dbReference type="EMBL" id="MDE5412425.1"/>
    </source>
</evidence>
<feature type="domain" description="Aminoglycoside phosphotransferase" evidence="1">
    <location>
        <begin position="38"/>
        <end position="264"/>
    </location>
</feature>
<dbReference type="Pfam" id="PF01636">
    <property type="entry name" value="APH"/>
    <property type="match status" value="1"/>
</dbReference>
<proteinExistence type="predicted"/>
<dbReference type="Gene3D" id="3.90.1200.10">
    <property type="match status" value="1"/>
</dbReference>
<evidence type="ECO:0000313" key="3">
    <source>
        <dbReference type="Proteomes" id="UP001148125"/>
    </source>
</evidence>
<organism evidence="2 3">
    <name type="scientific">Alkalihalobacterium chitinilyticum</name>
    <dbReference type="NCBI Taxonomy" id="2980103"/>
    <lineage>
        <taxon>Bacteria</taxon>
        <taxon>Bacillati</taxon>
        <taxon>Bacillota</taxon>
        <taxon>Bacilli</taxon>
        <taxon>Bacillales</taxon>
        <taxon>Bacillaceae</taxon>
        <taxon>Alkalihalobacterium</taxon>
    </lineage>
</organism>
<dbReference type="InterPro" id="IPR014253">
    <property type="entry name" value="Spore_coat_YsxE"/>
</dbReference>
<dbReference type="PANTHER" id="PTHR39179">
    <property type="entry name" value="SPORE COAT PROTEIN I"/>
    <property type="match status" value="1"/>
</dbReference>
<evidence type="ECO:0000259" key="1">
    <source>
        <dbReference type="Pfam" id="PF01636"/>
    </source>
</evidence>
<protein>
    <submittedName>
        <fullName evidence="2">Spore coat protein YsxE</fullName>
    </submittedName>
</protein>
<gene>
    <name evidence="2" type="primary">ysxE</name>
    <name evidence="2" type="ORF">N7Z68_03445</name>
</gene>
<dbReference type="EMBL" id="JAOTPO010000002">
    <property type="protein sequence ID" value="MDE5412425.1"/>
    <property type="molecule type" value="Genomic_DNA"/>
</dbReference>
<dbReference type="PANTHER" id="PTHR39179:SF3">
    <property type="entry name" value="COTS-RELATED PROTEIN"/>
    <property type="match status" value="1"/>
</dbReference>
<dbReference type="SUPFAM" id="SSF56112">
    <property type="entry name" value="Protein kinase-like (PK-like)"/>
    <property type="match status" value="1"/>
</dbReference>
<dbReference type="InterPro" id="IPR047175">
    <property type="entry name" value="CotS-like"/>
</dbReference>
<dbReference type="NCBIfam" id="TIGR02904">
    <property type="entry name" value="spore_ysxE"/>
    <property type="match status" value="1"/>
</dbReference>
<dbReference type="InterPro" id="IPR011009">
    <property type="entry name" value="Kinase-like_dom_sf"/>
</dbReference>
<reference evidence="2" key="1">
    <citation type="submission" date="2024-05" db="EMBL/GenBank/DDBJ databases">
        <title>Alkalihalobacillus sp. strain MEB203 novel alkaliphilic bacterium from Lonar Lake, India.</title>
        <authorList>
            <person name="Joshi A."/>
            <person name="Thite S."/>
            <person name="Mengade P."/>
        </authorList>
    </citation>
    <scope>NUCLEOTIDE SEQUENCE</scope>
    <source>
        <strain evidence="2">MEB 203</strain>
    </source>
</reference>
<dbReference type="RefSeq" id="WP_275117057.1">
    <property type="nucleotide sequence ID" value="NZ_JAOTPO010000002.1"/>
</dbReference>
<keyword evidence="3" id="KW-1185">Reference proteome</keyword>
<sequence>MTNRALLDRYAPILFHYDLYPEHIESWGKVQQVQTNRGMFALKEAHMNRQQGELFVQVMRKLDRLGYRQMIPILPTKYGEYVLSTDDRTYYLMPWIEEEPYQGRTSREEKIMDQLGIIHRLTAKTDDYPKETIDEAYQSLLKRWDMRRLDLERFADQAEGKTYISPFQLTYLTHVHQMLLMVEDAKRHLKNWYDICLEKGKYRTVLCHGKASRKHTIFTASGDPILFNFERASMDTPARDLALFCRQSFGYNLWDEEEMVRWFGTYDRNITLLDEEKELLFGYLCFPEPVLFSLQLYLQQNQDKPEIYHVQRLEKRFHMMRKVQRLKGYLIKQEEQTPQFEQQ</sequence>
<dbReference type="Gene3D" id="3.30.200.20">
    <property type="entry name" value="Phosphorylase Kinase, domain 1"/>
    <property type="match status" value="1"/>
</dbReference>
<accession>A0ABT5VAX5</accession>
<dbReference type="InterPro" id="IPR002575">
    <property type="entry name" value="Aminoglycoside_PTrfase"/>
</dbReference>
<keyword evidence="2" id="KW-0946">Virion</keyword>
<keyword evidence="2" id="KW-0167">Capsid protein</keyword>
<dbReference type="Proteomes" id="UP001148125">
    <property type="component" value="Unassembled WGS sequence"/>
</dbReference>